<dbReference type="InterPro" id="IPR039570">
    <property type="entry name" value="AmiC_PBP1"/>
</dbReference>
<proteinExistence type="predicted"/>
<dbReference type="Proteomes" id="UP000215256">
    <property type="component" value="Chromosome 2"/>
</dbReference>
<protein>
    <submittedName>
        <fullName evidence="1">Periplasmic binding family protein</fullName>
    </submittedName>
</protein>
<evidence type="ECO:0000313" key="2">
    <source>
        <dbReference type="Proteomes" id="UP000215256"/>
    </source>
</evidence>
<evidence type="ECO:0000313" key="1">
    <source>
        <dbReference type="EMBL" id="ASV83728.1"/>
    </source>
</evidence>
<organism evidence="1 2">
    <name type="scientific">Ochrobactrum quorumnocens</name>
    <dbReference type="NCBI Taxonomy" id="271865"/>
    <lineage>
        <taxon>Bacteria</taxon>
        <taxon>Pseudomonadati</taxon>
        <taxon>Pseudomonadota</taxon>
        <taxon>Alphaproteobacteria</taxon>
        <taxon>Hyphomicrobiales</taxon>
        <taxon>Brucellaceae</taxon>
        <taxon>Brucella/Ochrobactrum group</taxon>
        <taxon>Ochrobactrum</taxon>
    </lineage>
</organism>
<dbReference type="KEGG" id="och:CES85_4511"/>
<dbReference type="InterPro" id="IPR028082">
    <property type="entry name" value="Peripla_BP_I"/>
</dbReference>
<dbReference type="AlphaFoldDB" id="A0A248UAJ5"/>
<dbReference type="PANTHER" id="PTHR47628">
    <property type="match status" value="1"/>
</dbReference>
<dbReference type="OrthoDB" id="9802022at2"/>
<dbReference type="Pfam" id="PF13433">
    <property type="entry name" value="Peripla_BP_5"/>
    <property type="match status" value="1"/>
</dbReference>
<dbReference type="Gene3D" id="3.40.50.2300">
    <property type="match status" value="2"/>
</dbReference>
<dbReference type="PANTHER" id="PTHR47628:SF1">
    <property type="entry name" value="ALIPHATIC AMIDASE EXPRESSION-REGULATING PROTEIN"/>
    <property type="match status" value="1"/>
</dbReference>
<sequence length="386" mass="42584">MGELTCKIGILISTTGAYAAVGRAILNGTLLACSQISADDEWGLTLEPVHYNPGGDLEEYSVATKKLIDSGIRHVVGCYTSSSRKEVIPLFEKYDAQLWHPSHYEGFESSPNVIYTGASPNHHMSPLMDYLLTRYGRKTFCVGSNYIWGWESIRVLREYIQARKGIVLAERYLGVGETDLQKIIETIFEEEPDFIFNALIGDSSYAFFEQFRRACEARGINQSERFPIASCNLSEPDLTEIIPECRDGHISSSVYFSTLTNPENRCFVAEYNQAFPEGPPPAAEGEAAYIATLMLGRAISAANSIDPMLVRNAVAGMQLQAPQGLVTIDPETHHAYLTPRIGLSTRDAEFEILIESPEPVRPDPYLVSADSLAVASIGQASLRVVQ</sequence>
<name>A0A248UAJ5_9HYPH</name>
<reference evidence="1 2" key="1">
    <citation type="submission" date="2017-07" db="EMBL/GenBank/DDBJ databases">
        <title>Phylogenetic study on the rhizospheric bacterium Ochrobactrum sp. A44.</title>
        <authorList>
            <person name="Krzyzanowska D.M."/>
            <person name="Ossowicki A."/>
            <person name="Rajewska M."/>
            <person name="Maciag T."/>
            <person name="Kaczynski Z."/>
            <person name="Czerwicka M."/>
            <person name="Jafra S."/>
        </authorList>
    </citation>
    <scope>NUCLEOTIDE SEQUENCE [LARGE SCALE GENOMIC DNA]</scope>
    <source>
        <strain evidence="1 2">A44</strain>
    </source>
</reference>
<dbReference type="GO" id="GO:0033218">
    <property type="term" value="F:amide binding"/>
    <property type="evidence" value="ECO:0007669"/>
    <property type="project" value="InterPro"/>
</dbReference>
<dbReference type="SUPFAM" id="SSF53822">
    <property type="entry name" value="Periplasmic binding protein-like I"/>
    <property type="match status" value="1"/>
</dbReference>
<dbReference type="EMBL" id="CP022603">
    <property type="protein sequence ID" value="ASV83728.1"/>
    <property type="molecule type" value="Genomic_DNA"/>
</dbReference>
<dbReference type="RefSeq" id="WP_095444637.1">
    <property type="nucleotide sequence ID" value="NZ_CP022603.1"/>
</dbReference>
<dbReference type="CDD" id="cd06357">
    <property type="entry name" value="PBP1_AmiC"/>
    <property type="match status" value="1"/>
</dbReference>
<accession>A0A248UAJ5</accession>
<gene>
    <name evidence="1" type="ORF">CES85_4511</name>
</gene>